<evidence type="ECO:0000313" key="2">
    <source>
        <dbReference type="EMBL" id="KAJ1166705.1"/>
    </source>
</evidence>
<protein>
    <submittedName>
        <fullName evidence="2">Uncharacterized protein</fullName>
    </submittedName>
</protein>
<comment type="caution">
    <text evidence="2">The sequence shown here is derived from an EMBL/GenBank/DDBJ whole genome shotgun (WGS) entry which is preliminary data.</text>
</comment>
<proteinExistence type="predicted"/>
<feature type="compositionally biased region" description="Low complexity" evidence="1">
    <location>
        <begin position="149"/>
        <end position="175"/>
    </location>
</feature>
<dbReference type="EMBL" id="JANPWB010000008">
    <property type="protein sequence ID" value="KAJ1166705.1"/>
    <property type="molecule type" value="Genomic_DNA"/>
</dbReference>
<organism evidence="2 3">
    <name type="scientific">Pleurodeles waltl</name>
    <name type="common">Iberian ribbed newt</name>
    <dbReference type="NCBI Taxonomy" id="8319"/>
    <lineage>
        <taxon>Eukaryota</taxon>
        <taxon>Metazoa</taxon>
        <taxon>Chordata</taxon>
        <taxon>Craniata</taxon>
        <taxon>Vertebrata</taxon>
        <taxon>Euteleostomi</taxon>
        <taxon>Amphibia</taxon>
        <taxon>Batrachia</taxon>
        <taxon>Caudata</taxon>
        <taxon>Salamandroidea</taxon>
        <taxon>Salamandridae</taxon>
        <taxon>Pleurodelinae</taxon>
        <taxon>Pleurodeles</taxon>
    </lineage>
</organism>
<keyword evidence="3" id="KW-1185">Reference proteome</keyword>
<feature type="region of interest" description="Disordered" evidence="1">
    <location>
        <begin position="1"/>
        <end position="231"/>
    </location>
</feature>
<accession>A0AAV7SRC6</accession>
<sequence length="231" mass="23749">MFKPHTPGGNSGAHCRTSQGLRPPPHLSRRLPLGSVLPGQCRAPDAIRRTPATFVWRQPGAKSRPSQVVSPPGPRTQAPAFSSLSALPEHLLSAGPSAHQPEARESGVPEELPSRGPEGAQMAGAPSRRAGQKQIEKEGGGAAARSSRRSSSPRLPRTLVSSPLRPGAPAAPLLPDAHCRSQRAQAAAGARPSNTDPAPGRSQQPNPARVASPGSPGGCLRGPLPSLPPVG</sequence>
<evidence type="ECO:0000313" key="3">
    <source>
        <dbReference type="Proteomes" id="UP001066276"/>
    </source>
</evidence>
<feature type="compositionally biased region" description="Polar residues" evidence="1">
    <location>
        <begin position="192"/>
        <end position="206"/>
    </location>
</feature>
<evidence type="ECO:0000256" key="1">
    <source>
        <dbReference type="SAM" id="MobiDB-lite"/>
    </source>
</evidence>
<dbReference type="Proteomes" id="UP001066276">
    <property type="component" value="Chromosome 4_2"/>
</dbReference>
<dbReference type="AlphaFoldDB" id="A0AAV7SRC6"/>
<name>A0AAV7SRC6_PLEWA</name>
<reference evidence="2" key="1">
    <citation type="journal article" date="2022" name="bioRxiv">
        <title>Sequencing and chromosome-scale assembly of the giantPleurodeles waltlgenome.</title>
        <authorList>
            <person name="Brown T."/>
            <person name="Elewa A."/>
            <person name="Iarovenko S."/>
            <person name="Subramanian E."/>
            <person name="Araus A.J."/>
            <person name="Petzold A."/>
            <person name="Susuki M."/>
            <person name="Suzuki K.-i.T."/>
            <person name="Hayashi T."/>
            <person name="Toyoda A."/>
            <person name="Oliveira C."/>
            <person name="Osipova E."/>
            <person name="Leigh N.D."/>
            <person name="Simon A."/>
            <person name="Yun M.H."/>
        </authorList>
    </citation>
    <scope>NUCLEOTIDE SEQUENCE</scope>
    <source>
        <strain evidence="2">20211129_DDA</strain>
        <tissue evidence="2">Liver</tissue>
    </source>
</reference>
<feature type="compositionally biased region" description="Low complexity" evidence="1">
    <location>
        <begin position="182"/>
        <end position="191"/>
    </location>
</feature>
<gene>
    <name evidence="2" type="ORF">NDU88_007102</name>
</gene>